<comment type="caution">
    <text evidence="4">The sequence shown here is derived from an EMBL/GenBank/DDBJ whole genome shotgun (WGS) entry which is preliminary data.</text>
</comment>
<dbReference type="InterPro" id="IPR004182">
    <property type="entry name" value="GRAM"/>
</dbReference>
<dbReference type="InterPro" id="IPR037848">
    <property type="entry name" value="GEM-like"/>
</dbReference>
<dbReference type="AlphaFoldDB" id="A0ABD3IUA8"/>
<dbReference type="EMBL" id="JBJKBG010000010">
    <property type="protein sequence ID" value="KAL3718167.1"/>
    <property type="molecule type" value="Genomic_DNA"/>
</dbReference>
<evidence type="ECO:0000259" key="3">
    <source>
        <dbReference type="SMART" id="SM00568"/>
    </source>
</evidence>
<name>A0ABD3IUA8_EUCGL</name>
<protein>
    <recommendedName>
        <fullName evidence="3">GRAM domain-containing protein</fullName>
    </recommendedName>
</protein>
<feature type="compositionally biased region" description="Polar residues" evidence="2">
    <location>
        <begin position="233"/>
        <end position="246"/>
    </location>
</feature>
<evidence type="ECO:0000313" key="5">
    <source>
        <dbReference type="Proteomes" id="UP001634007"/>
    </source>
</evidence>
<reference evidence="4 5" key="1">
    <citation type="submission" date="2024-11" db="EMBL/GenBank/DDBJ databases">
        <title>Chromosome-level genome assembly of Eucalyptus globulus Labill. provides insights into its genome evolution.</title>
        <authorList>
            <person name="Li X."/>
        </authorList>
    </citation>
    <scope>NUCLEOTIDE SEQUENCE [LARGE SCALE GENOMIC DNA]</scope>
    <source>
        <strain evidence="4">CL2024</strain>
        <tissue evidence="4">Fresh tender leaves</tissue>
    </source>
</reference>
<dbReference type="PANTHER" id="PTHR31969">
    <property type="entry name" value="GEM-LIKE PROTEIN 2"/>
    <property type="match status" value="1"/>
</dbReference>
<proteinExistence type="inferred from homology"/>
<feature type="domain" description="GRAM" evidence="3">
    <location>
        <begin position="304"/>
        <end position="383"/>
    </location>
</feature>
<gene>
    <name evidence="4" type="ORF">ACJRO7_003320</name>
</gene>
<accession>A0ABD3IUA8</accession>
<dbReference type="Pfam" id="PF02893">
    <property type="entry name" value="GRAM"/>
    <property type="match status" value="1"/>
</dbReference>
<dbReference type="SMART" id="SM00568">
    <property type="entry name" value="GRAM"/>
    <property type="match status" value="1"/>
</dbReference>
<sequence length="425" mass="48368">MLGKNADVIAHGFREHVRLSPGIIATVKGKLSLGARVLQLGGIKKVFRESFSWEDGEKLMESFECYWSTSTSPIAAGLLFISTEKSCILELEIRRCGFSRWEINQNPLQDNFTQAAKVKLSFREYQFGILCCHVLVKSLVNLNARTGFDWLCDDKEKDESPCIAKSPLQKKLMYRKSLQALGNKIFREEYSKNPSNIRMTLMTRQNESQLQDPEIETSTMYLEAKPSEHSGQHHQTTSSVNESQSSIQNRVKFVHNKIKMPGKNADVIAHGFREHVRLSPGITATMKGKLSFGARVLQLGGIERVFRILFSWEDGEKLMESFKCYWSTSTSPIAAGLLFISTEKVAFWSERSVDVVSPDGESTKIHYKLEVSIRKIKAVNEAENVERPAQKYINIVTVDDSVVWFTGFFNYQKALKQLRRAIHHE</sequence>
<dbReference type="InterPro" id="IPR011993">
    <property type="entry name" value="PH-like_dom_sf"/>
</dbReference>
<evidence type="ECO:0000256" key="2">
    <source>
        <dbReference type="SAM" id="MobiDB-lite"/>
    </source>
</evidence>
<evidence type="ECO:0000313" key="4">
    <source>
        <dbReference type="EMBL" id="KAL3718167.1"/>
    </source>
</evidence>
<organism evidence="4 5">
    <name type="scientific">Eucalyptus globulus</name>
    <name type="common">Tasmanian blue gum</name>
    <dbReference type="NCBI Taxonomy" id="34317"/>
    <lineage>
        <taxon>Eukaryota</taxon>
        <taxon>Viridiplantae</taxon>
        <taxon>Streptophyta</taxon>
        <taxon>Embryophyta</taxon>
        <taxon>Tracheophyta</taxon>
        <taxon>Spermatophyta</taxon>
        <taxon>Magnoliopsida</taxon>
        <taxon>eudicotyledons</taxon>
        <taxon>Gunneridae</taxon>
        <taxon>Pentapetalae</taxon>
        <taxon>rosids</taxon>
        <taxon>malvids</taxon>
        <taxon>Myrtales</taxon>
        <taxon>Myrtaceae</taxon>
        <taxon>Myrtoideae</taxon>
        <taxon>Eucalypteae</taxon>
        <taxon>Eucalyptus</taxon>
    </lineage>
</organism>
<dbReference type="Proteomes" id="UP001634007">
    <property type="component" value="Unassembled WGS sequence"/>
</dbReference>
<evidence type="ECO:0000256" key="1">
    <source>
        <dbReference type="ARBA" id="ARBA00009414"/>
    </source>
</evidence>
<dbReference type="Gene3D" id="2.30.29.30">
    <property type="entry name" value="Pleckstrin-homology domain (PH domain)/Phosphotyrosine-binding domain (PTB)"/>
    <property type="match status" value="1"/>
</dbReference>
<comment type="similarity">
    <text evidence="1">Belongs to the GEM family.</text>
</comment>
<feature type="region of interest" description="Disordered" evidence="2">
    <location>
        <begin position="226"/>
        <end position="246"/>
    </location>
</feature>
<keyword evidence="5" id="KW-1185">Reference proteome</keyword>